<sequence length="198" mass="21561">MSEIVLASASPWRAQMLRDAGLEIQAEAADIDERAVDEPLRKANLAPEDIALVLAEAKAGDVSNRHPGALVIGSDQVLDFDGEVFVKPETIEQARANLLALRGRSHQLHSAVVCVRDGIAIWRHVASATLTMRNFSPEFLGHYLTWIGDVALKSVGSYQIEGEGIQLFEAIEGDHFTIVGLPLLPLLGFLRDEGEIET</sequence>
<dbReference type="CDD" id="cd00555">
    <property type="entry name" value="Maf"/>
    <property type="match status" value="1"/>
</dbReference>
<reference evidence="5 6" key="1">
    <citation type="submission" date="2018-04" db="EMBL/GenBank/DDBJ databases">
        <title>Genomic Encyclopedia of Archaeal and Bacterial Type Strains, Phase II (KMG-II): from individual species to whole genera.</title>
        <authorList>
            <person name="Goeker M."/>
        </authorList>
    </citation>
    <scope>NUCLEOTIDE SEQUENCE [LARGE SCALE GENOMIC DNA]</scope>
    <source>
        <strain evidence="5 6">DSM 23382</strain>
    </source>
</reference>
<comment type="catalytic activity">
    <reaction evidence="4">
        <text>N(7)-methyl-GTP + H2O = N(7)-methyl-GMP + diphosphate + H(+)</text>
        <dbReference type="Rhea" id="RHEA:58744"/>
        <dbReference type="ChEBI" id="CHEBI:15377"/>
        <dbReference type="ChEBI" id="CHEBI:15378"/>
        <dbReference type="ChEBI" id="CHEBI:33019"/>
        <dbReference type="ChEBI" id="CHEBI:58285"/>
        <dbReference type="ChEBI" id="CHEBI:87133"/>
    </reaction>
</comment>
<dbReference type="OrthoDB" id="9813962at2"/>
<keyword evidence="6" id="KW-1185">Reference proteome</keyword>
<keyword evidence="4" id="KW-0963">Cytoplasm</keyword>
<gene>
    <name evidence="5" type="ORF">C8N35_1011310</name>
</gene>
<dbReference type="EMBL" id="QAYG01000001">
    <property type="protein sequence ID" value="PTW63259.1"/>
    <property type="molecule type" value="Genomic_DNA"/>
</dbReference>
<comment type="cofactor">
    <cofactor evidence="1 4">
        <name>a divalent metal cation</name>
        <dbReference type="ChEBI" id="CHEBI:60240"/>
    </cofactor>
</comment>
<evidence type="ECO:0000256" key="2">
    <source>
        <dbReference type="ARBA" id="ARBA00022801"/>
    </source>
</evidence>
<dbReference type="PIRSF" id="PIRSF006305">
    <property type="entry name" value="Maf"/>
    <property type="match status" value="1"/>
</dbReference>
<dbReference type="Proteomes" id="UP000244081">
    <property type="component" value="Unassembled WGS sequence"/>
</dbReference>
<keyword evidence="2 4" id="KW-0378">Hydrolase</keyword>
<comment type="function">
    <text evidence="4">Nucleoside triphosphate pyrophosphatase that hydrolyzes 7-methyl-GTP (m(7)GTP). May have a dual role in cell division arrest and in preventing the incorporation of modified nucleotides into cellular nucleic acids.</text>
</comment>
<name>A0A2T5VHM4_9HYPH</name>
<organism evidence="5 6">
    <name type="scientific">Breoghania corrubedonensis</name>
    <dbReference type="NCBI Taxonomy" id="665038"/>
    <lineage>
        <taxon>Bacteria</taxon>
        <taxon>Pseudomonadati</taxon>
        <taxon>Pseudomonadota</taxon>
        <taxon>Alphaproteobacteria</taxon>
        <taxon>Hyphomicrobiales</taxon>
        <taxon>Stappiaceae</taxon>
        <taxon>Breoghania</taxon>
    </lineage>
</organism>
<feature type="active site" description="Proton acceptor" evidence="4">
    <location>
        <position position="75"/>
    </location>
</feature>
<evidence type="ECO:0000256" key="4">
    <source>
        <dbReference type="HAMAP-Rule" id="MF_00528"/>
    </source>
</evidence>
<keyword evidence="3 4" id="KW-0546">Nucleotide metabolism</keyword>
<dbReference type="PANTHER" id="PTHR43213:SF5">
    <property type="entry name" value="BIFUNCTIONAL DTTP_UTP PYROPHOSPHATASE_METHYLTRANSFERASE PROTEIN-RELATED"/>
    <property type="match status" value="1"/>
</dbReference>
<evidence type="ECO:0000313" key="6">
    <source>
        <dbReference type="Proteomes" id="UP000244081"/>
    </source>
</evidence>
<comment type="caution">
    <text evidence="5">The sequence shown here is derived from an EMBL/GenBank/DDBJ whole genome shotgun (WGS) entry which is preliminary data.</text>
</comment>
<dbReference type="InterPro" id="IPR029001">
    <property type="entry name" value="ITPase-like_fam"/>
</dbReference>
<dbReference type="NCBIfam" id="NF002690">
    <property type="entry name" value="PRK02478.1"/>
    <property type="match status" value="1"/>
</dbReference>
<dbReference type="RefSeq" id="WP_107988719.1">
    <property type="nucleotide sequence ID" value="NZ_QAYG01000001.1"/>
</dbReference>
<dbReference type="AlphaFoldDB" id="A0A2T5VHM4"/>
<feature type="site" description="Important for substrate specificity" evidence="4">
    <location>
        <position position="76"/>
    </location>
</feature>
<protein>
    <recommendedName>
        <fullName evidence="4">7-methyl-GTP pyrophosphatase</fullName>
        <shortName evidence="4">m(7)GTP pyrophosphatase</shortName>
        <ecNumber evidence="4">3.6.1.-</ecNumber>
    </recommendedName>
</protein>
<dbReference type="Pfam" id="PF02545">
    <property type="entry name" value="Maf"/>
    <property type="match status" value="1"/>
</dbReference>
<dbReference type="GO" id="GO:0009117">
    <property type="term" value="P:nucleotide metabolic process"/>
    <property type="evidence" value="ECO:0007669"/>
    <property type="project" value="UniProtKB-KW"/>
</dbReference>
<dbReference type="HAMAP" id="MF_00528">
    <property type="entry name" value="Maf"/>
    <property type="match status" value="1"/>
</dbReference>
<accession>A0A2T5VHM4</accession>
<dbReference type="PANTHER" id="PTHR43213">
    <property type="entry name" value="BIFUNCTIONAL DTTP/UTP PYROPHOSPHATASE/METHYLTRANSFERASE PROTEIN-RELATED"/>
    <property type="match status" value="1"/>
</dbReference>
<evidence type="ECO:0000256" key="1">
    <source>
        <dbReference type="ARBA" id="ARBA00001968"/>
    </source>
</evidence>
<dbReference type="SUPFAM" id="SSF52972">
    <property type="entry name" value="ITPase-like"/>
    <property type="match status" value="1"/>
</dbReference>
<evidence type="ECO:0000256" key="3">
    <source>
        <dbReference type="ARBA" id="ARBA00023080"/>
    </source>
</evidence>
<dbReference type="GO" id="GO:0005737">
    <property type="term" value="C:cytoplasm"/>
    <property type="evidence" value="ECO:0007669"/>
    <property type="project" value="UniProtKB-SubCell"/>
</dbReference>
<feature type="site" description="Important for substrate specificity" evidence="4">
    <location>
        <position position="161"/>
    </location>
</feature>
<evidence type="ECO:0000313" key="5">
    <source>
        <dbReference type="EMBL" id="PTW63259.1"/>
    </source>
</evidence>
<dbReference type="EC" id="3.6.1.-" evidence="4"/>
<comment type="similarity">
    <text evidence="4">Belongs to the Maf family. YceF subfamily.</text>
</comment>
<dbReference type="InterPro" id="IPR003697">
    <property type="entry name" value="Maf-like"/>
</dbReference>
<comment type="subcellular location">
    <subcellularLocation>
        <location evidence="4">Cytoplasm</location>
    </subcellularLocation>
</comment>
<dbReference type="Gene3D" id="3.90.950.10">
    <property type="match status" value="1"/>
</dbReference>
<proteinExistence type="inferred from homology"/>
<feature type="site" description="Important for substrate specificity" evidence="4">
    <location>
        <position position="12"/>
    </location>
</feature>
<dbReference type="GO" id="GO:0047429">
    <property type="term" value="F:nucleoside triphosphate diphosphatase activity"/>
    <property type="evidence" value="ECO:0007669"/>
    <property type="project" value="InterPro"/>
</dbReference>
<comment type="caution">
    <text evidence="4">Lacks conserved residue(s) required for the propagation of feature annotation.</text>
</comment>